<dbReference type="KEGG" id="dtr:RSDT_0017"/>
<evidence type="ECO:0000256" key="3">
    <source>
        <dbReference type="ARBA" id="ARBA00022475"/>
    </source>
</evidence>
<feature type="transmembrane region" description="Helical" evidence="7">
    <location>
        <begin position="228"/>
        <end position="249"/>
    </location>
</feature>
<protein>
    <recommendedName>
        <fullName evidence="10">Sulfate exporter family transporter</fullName>
    </recommendedName>
</protein>
<feature type="transmembrane region" description="Helical" evidence="7">
    <location>
        <begin position="339"/>
        <end position="358"/>
    </location>
</feature>
<feature type="transmembrane region" description="Helical" evidence="7">
    <location>
        <begin position="446"/>
        <end position="469"/>
    </location>
</feature>
<dbReference type="Proteomes" id="UP000242645">
    <property type="component" value="Chromosome"/>
</dbReference>
<evidence type="ECO:0000256" key="5">
    <source>
        <dbReference type="ARBA" id="ARBA00022989"/>
    </source>
</evidence>
<evidence type="ECO:0000313" key="8">
    <source>
        <dbReference type="EMBL" id="BAV91529.1"/>
    </source>
</evidence>
<proteinExistence type="inferred from homology"/>
<accession>A0A1J1DNX0</accession>
<dbReference type="PANTHER" id="PTHR30106">
    <property type="entry name" value="INNER MEMBRANE PROTEIN YEIH-RELATED"/>
    <property type="match status" value="1"/>
</dbReference>
<evidence type="ECO:0000256" key="7">
    <source>
        <dbReference type="SAM" id="Phobius"/>
    </source>
</evidence>
<gene>
    <name evidence="8" type="ORF">RSDT_0017</name>
</gene>
<feature type="transmembrane region" description="Helical" evidence="7">
    <location>
        <begin position="58"/>
        <end position="78"/>
    </location>
</feature>
<comment type="subcellular location">
    <subcellularLocation>
        <location evidence="1">Cell membrane</location>
        <topology evidence="1">Multi-pass membrane protein</topology>
    </subcellularLocation>
</comment>
<feature type="transmembrane region" description="Helical" evidence="7">
    <location>
        <begin position="90"/>
        <end position="115"/>
    </location>
</feature>
<evidence type="ECO:0000256" key="6">
    <source>
        <dbReference type="ARBA" id="ARBA00023136"/>
    </source>
</evidence>
<evidence type="ECO:0000256" key="1">
    <source>
        <dbReference type="ARBA" id="ARBA00004651"/>
    </source>
</evidence>
<dbReference type="PANTHER" id="PTHR30106:SF1">
    <property type="entry name" value="UPF0324 MEMBRANE PROTEIN FN0533"/>
    <property type="match status" value="1"/>
</dbReference>
<organism evidence="8 9">
    <name type="scientific">Candidatus Desulfovibrio trichonymphae</name>
    <dbReference type="NCBI Taxonomy" id="1725232"/>
    <lineage>
        <taxon>Bacteria</taxon>
        <taxon>Pseudomonadati</taxon>
        <taxon>Thermodesulfobacteriota</taxon>
        <taxon>Desulfovibrionia</taxon>
        <taxon>Desulfovibrionales</taxon>
        <taxon>Desulfovibrionaceae</taxon>
        <taxon>Desulfovibrio</taxon>
    </lineage>
</organism>
<reference evidence="8 9" key="1">
    <citation type="journal article" date="2017" name="ISME J.">
        <title>Genome of 'Ca. Desulfovibrio trichonymphae', an H2-oxidizing bacterium in a tripartite symbiotic system within a protist cell in the termite gut.</title>
        <authorList>
            <person name="Kuwahara H."/>
            <person name="Yuki M."/>
            <person name="Izawa K."/>
            <person name="Ohkuma M."/>
            <person name="Hongoh Y."/>
        </authorList>
    </citation>
    <scope>NUCLEOTIDE SEQUENCE [LARGE SCALE GENOMIC DNA]</scope>
    <source>
        <strain evidence="8 9">Rs-N31</strain>
    </source>
</reference>
<keyword evidence="6 7" id="KW-0472">Membrane</keyword>
<keyword evidence="5 7" id="KW-1133">Transmembrane helix</keyword>
<evidence type="ECO:0000313" key="9">
    <source>
        <dbReference type="Proteomes" id="UP000242645"/>
    </source>
</evidence>
<feature type="transmembrane region" description="Helical" evidence="7">
    <location>
        <begin position="12"/>
        <end position="38"/>
    </location>
</feature>
<comment type="similarity">
    <text evidence="2">Belongs to the UPF0324 family.</text>
</comment>
<name>A0A1J1DNX0_9BACT</name>
<dbReference type="RefSeq" id="WP_096399087.1">
    <property type="nucleotide sequence ID" value="NZ_AP017368.1"/>
</dbReference>
<dbReference type="OrthoDB" id="9766798at2"/>
<keyword evidence="4 7" id="KW-0812">Transmembrane</keyword>
<keyword evidence="3" id="KW-1003">Cell membrane</keyword>
<dbReference type="InterPro" id="IPR018383">
    <property type="entry name" value="UPF0324_pro"/>
</dbReference>
<feature type="transmembrane region" description="Helical" evidence="7">
    <location>
        <begin position="255"/>
        <end position="277"/>
    </location>
</feature>
<keyword evidence="9" id="KW-1185">Reference proteome</keyword>
<evidence type="ECO:0000256" key="2">
    <source>
        <dbReference type="ARBA" id="ARBA00007977"/>
    </source>
</evidence>
<dbReference type="EMBL" id="AP017368">
    <property type="protein sequence ID" value="BAV91529.1"/>
    <property type="molecule type" value="Genomic_DNA"/>
</dbReference>
<feature type="transmembrane region" description="Helical" evidence="7">
    <location>
        <begin position="193"/>
        <end position="216"/>
    </location>
</feature>
<sequence length="478" mass="51526">MSTKSTFNEDKVALLIGSVIFLLALFKVGNLDLLGWVVKTGIWVDNPLKAWAPAAKGLMPGWASALVTYAVLTTILSCGIKLLGGNVGRFIGAFTVVFFVAFLCYMLGANAYIAASPNQIAKFGIPWAMGLSTEAGLIIALVTGILISNFAPGLADNLRDACRPELFVKIAIVIMGAELGVKAADAAGFAGHVIFRGLCAIVEAYLIYWAVVYYVARNYFKFNKEWAAPLASGISICGVSAAIATGAAIRSRPVVPIMVSSLVVVFTCIEMLVLPFVAQYFLAGEPMVAGGWMGLAVKSDGGAIASGQITESLILAKAAAAGVKWAPGWVLMVTTTVKIFIDVFIGVWSLLLAWLWTAKFDKSGGDRTMGWTDVWARFPRFVLGYLITFLILLFICLQSPNLHAIGKSLAGTLNGFRTIFFLLTFFTIGMVSNFRKLLEEGIGRLAIVYIVCLFGFIIWVGLFISWLFFHGMTPPLLN</sequence>
<feature type="transmembrane region" description="Helical" evidence="7">
    <location>
        <begin position="378"/>
        <end position="397"/>
    </location>
</feature>
<dbReference type="AlphaFoldDB" id="A0A1J1DNX0"/>
<feature type="transmembrane region" description="Helical" evidence="7">
    <location>
        <begin position="135"/>
        <end position="154"/>
    </location>
</feature>
<dbReference type="Pfam" id="PF03601">
    <property type="entry name" value="Cons_hypoth698"/>
    <property type="match status" value="1"/>
</dbReference>
<evidence type="ECO:0000256" key="4">
    <source>
        <dbReference type="ARBA" id="ARBA00022692"/>
    </source>
</evidence>
<dbReference type="GO" id="GO:0005886">
    <property type="term" value="C:plasma membrane"/>
    <property type="evidence" value="ECO:0007669"/>
    <property type="project" value="UniProtKB-SubCell"/>
</dbReference>
<evidence type="ECO:0008006" key="10">
    <source>
        <dbReference type="Google" id="ProtNLM"/>
    </source>
</evidence>
<feature type="transmembrane region" description="Helical" evidence="7">
    <location>
        <begin position="418"/>
        <end position="434"/>
    </location>
</feature>